<evidence type="ECO:0000256" key="5">
    <source>
        <dbReference type="ARBA" id="ARBA00023002"/>
    </source>
</evidence>
<reference evidence="8 9" key="1">
    <citation type="journal article" date="2020" name="Nat. Food">
        <title>A phased Vanilla planifolia genome enables genetic improvement of flavour and production.</title>
        <authorList>
            <person name="Hasing T."/>
            <person name="Tang H."/>
            <person name="Brym M."/>
            <person name="Khazi F."/>
            <person name="Huang T."/>
            <person name="Chambers A.H."/>
        </authorList>
    </citation>
    <scope>NUCLEOTIDE SEQUENCE [LARGE SCALE GENOMIC DNA]</scope>
    <source>
        <tissue evidence="8">Leaf</tissue>
    </source>
</reference>
<comment type="caution">
    <text evidence="8">The sequence shown here is derived from an EMBL/GenBank/DDBJ whole genome shotgun (WGS) entry which is preliminary data.</text>
</comment>
<dbReference type="PANTHER" id="PTHR10961">
    <property type="entry name" value="PEROXISOMAL SARCOSINE OXIDASE"/>
    <property type="match status" value="1"/>
</dbReference>
<keyword evidence="4" id="KW-0274">FAD</keyword>
<gene>
    <name evidence="8" type="ORF">HPP92_016788</name>
</gene>
<evidence type="ECO:0000313" key="8">
    <source>
        <dbReference type="EMBL" id="KAG0472242.1"/>
    </source>
</evidence>
<organism evidence="8 9">
    <name type="scientific">Vanilla planifolia</name>
    <name type="common">Vanilla</name>
    <dbReference type="NCBI Taxonomy" id="51239"/>
    <lineage>
        <taxon>Eukaryota</taxon>
        <taxon>Viridiplantae</taxon>
        <taxon>Streptophyta</taxon>
        <taxon>Embryophyta</taxon>
        <taxon>Tracheophyta</taxon>
        <taxon>Spermatophyta</taxon>
        <taxon>Magnoliopsida</taxon>
        <taxon>Liliopsida</taxon>
        <taxon>Asparagales</taxon>
        <taxon>Orchidaceae</taxon>
        <taxon>Vanilloideae</taxon>
        <taxon>Vanilleae</taxon>
        <taxon>Vanilla</taxon>
    </lineage>
</organism>
<feature type="domain" description="FAD dependent oxidoreductase" evidence="7">
    <location>
        <begin position="20"/>
        <end position="241"/>
    </location>
</feature>
<dbReference type="InterPro" id="IPR006076">
    <property type="entry name" value="FAD-dep_OxRdtase"/>
</dbReference>
<keyword evidence="5" id="KW-0560">Oxidoreductase</keyword>
<comment type="similarity">
    <text evidence="2">Belongs to the MSOX/MTOX family.</text>
</comment>
<dbReference type="InterPro" id="IPR036188">
    <property type="entry name" value="FAD/NAD-bd_sf"/>
</dbReference>
<dbReference type="OrthoDB" id="781353at2759"/>
<feature type="region of interest" description="Disordered" evidence="6">
    <location>
        <begin position="262"/>
        <end position="294"/>
    </location>
</feature>
<evidence type="ECO:0000256" key="6">
    <source>
        <dbReference type="SAM" id="MobiDB-lite"/>
    </source>
</evidence>
<dbReference type="Pfam" id="PF01266">
    <property type="entry name" value="DAO"/>
    <property type="match status" value="1"/>
</dbReference>
<dbReference type="Proteomes" id="UP000639772">
    <property type="component" value="Unassembled WGS sequence"/>
</dbReference>
<dbReference type="Gene3D" id="3.30.9.10">
    <property type="entry name" value="D-Amino Acid Oxidase, subunit A, domain 2"/>
    <property type="match status" value="1"/>
</dbReference>
<dbReference type="Gene3D" id="3.50.50.60">
    <property type="entry name" value="FAD/NAD(P)-binding domain"/>
    <property type="match status" value="1"/>
</dbReference>
<evidence type="ECO:0000256" key="2">
    <source>
        <dbReference type="ARBA" id="ARBA00010989"/>
    </source>
</evidence>
<proteinExistence type="inferred from homology"/>
<dbReference type="GO" id="GO:0050660">
    <property type="term" value="F:flavin adenine dinucleotide binding"/>
    <property type="evidence" value="ECO:0007669"/>
    <property type="project" value="InterPro"/>
</dbReference>
<name>A0A835QQZ7_VANPL</name>
<evidence type="ECO:0000259" key="7">
    <source>
        <dbReference type="Pfam" id="PF01266"/>
    </source>
</evidence>
<evidence type="ECO:0000256" key="3">
    <source>
        <dbReference type="ARBA" id="ARBA00022630"/>
    </source>
</evidence>
<dbReference type="PANTHER" id="PTHR10961:SF7">
    <property type="entry name" value="FAD DEPENDENT OXIDOREDUCTASE DOMAIN-CONTAINING PROTEIN"/>
    <property type="match status" value="1"/>
</dbReference>
<keyword evidence="3" id="KW-0285">Flavoprotein</keyword>
<dbReference type="SUPFAM" id="SSF51905">
    <property type="entry name" value="FAD/NAD(P)-binding domain"/>
    <property type="match status" value="1"/>
</dbReference>
<evidence type="ECO:0000313" key="9">
    <source>
        <dbReference type="Proteomes" id="UP000639772"/>
    </source>
</evidence>
<dbReference type="GO" id="GO:0008115">
    <property type="term" value="F:sarcosine oxidase activity"/>
    <property type="evidence" value="ECO:0007669"/>
    <property type="project" value="TreeGrafter"/>
</dbReference>
<accession>A0A835QQZ7</accession>
<comment type="cofactor">
    <cofactor evidence="1">
        <name>FAD</name>
        <dbReference type="ChEBI" id="CHEBI:57692"/>
    </cofactor>
</comment>
<dbReference type="EMBL" id="JADCNM010000008">
    <property type="protein sequence ID" value="KAG0472242.1"/>
    <property type="molecule type" value="Genomic_DNA"/>
</dbReference>
<dbReference type="AlphaFoldDB" id="A0A835QQZ7"/>
<sequence length="312" mass="33764">MVSSEWKETRGEPSGDKLFDLIIVGAGIMGSATAYEAAKLGKKVLLFEQFDLLHCLGSSHGESRTIRATYPESYYPPMVLESFRLWESAQSAAGYRVLVPTPQLDLGPGNNLSLQFSIRNCGPNFVDARVFHSNPKLSEEFSGAFRLPEGWLAVSTPLGGVIKPTKAVAMFQSLALHHGAVIKDRTQVVSIEPRYPQSRGIQISTADGGDYYSNKVVITAGAWTRKLIEKVTGGKELPIQPPTPSYGIGKSRMDTSRQCRHQLGSQPSPATACPTSTARRRWSSQGSSKSHCMAAGRATPIAGIGPATGERW</sequence>
<protein>
    <recommendedName>
        <fullName evidence="7">FAD dependent oxidoreductase domain-containing protein</fullName>
    </recommendedName>
</protein>
<feature type="compositionally biased region" description="Polar residues" evidence="6">
    <location>
        <begin position="263"/>
        <end position="290"/>
    </location>
</feature>
<evidence type="ECO:0000256" key="4">
    <source>
        <dbReference type="ARBA" id="ARBA00022827"/>
    </source>
</evidence>
<evidence type="ECO:0000256" key="1">
    <source>
        <dbReference type="ARBA" id="ARBA00001974"/>
    </source>
</evidence>
<dbReference type="InterPro" id="IPR045170">
    <property type="entry name" value="MTOX"/>
</dbReference>